<proteinExistence type="predicted"/>
<protein>
    <recommendedName>
        <fullName evidence="4">DUF4232 domain-containing protein</fullName>
    </recommendedName>
</protein>
<evidence type="ECO:0008006" key="4">
    <source>
        <dbReference type="Google" id="ProtNLM"/>
    </source>
</evidence>
<accession>A0A4Q2SNN6</accession>
<evidence type="ECO:0000313" key="2">
    <source>
        <dbReference type="EMBL" id="RYC07305.1"/>
    </source>
</evidence>
<feature type="signal peptide" evidence="1">
    <location>
        <begin position="1"/>
        <end position="30"/>
    </location>
</feature>
<gene>
    <name evidence="2" type="ORF">EUA94_14545</name>
</gene>
<dbReference type="EMBL" id="SDWV01000015">
    <property type="protein sequence ID" value="RYC07305.1"/>
    <property type="molecule type" value="Genomic_DNA"/>
</dbReference>
<feature type="chain" id="PRO_5020676910" description="DUF4232 domain-containing protein" evidence="1">
    <location>
        <begin position="31"/>
        <end position="200"/>
    </location>
</feature>
<dbReference type="PROSITE" id="PS51318">
    <property type="entry name" value="TAT"/>
    <property type="match status" value="1"/>
</dbReference>
<dbReference type="Proteomes" id="UP000291101">
    <property type="component" value="Unassembled WGS sequence"/>
</dbReference>
<dbReference type="AlphaFoldDB" id="A0A4Q2SNN6"/>
<dbReference type="OrthoDB" id="9837199at2"/>
<keyword evidence="3" id="KW-1185">Reference proteome</keyword>
<evidence type="ECO:0000256" key="1">
    <source>
        <dbReference type="SAM" id="SignalP"/>
    </source>
</evidence>
<sequence length="200" mass="20004">MSDFTRRTVVRGAAWTVPVVAVATTVPAFAASNVPPPPVINFGGACGNTGAQQKGCGGDKTLQVPLTLSNPGPTDIIFQITAMFTCNCATAPTSATPGDGTAVGVRGIFATPNHTVPSQNDCTLVTPPSPACPGGIAGGNVLVPAGTSNATYWIESNSLGSSSTFSSRITFRLLAVGSCAVLRTGEAFTASAISPANCDG</sequence>
<comment type="caution">
    <text evidence="2">The sequence shown here is derived from an EMBL/GenBank/DDBJ whole genome shotgun (WGS) entry which is preliminary data.</text>
</comment>
<reference evidence="2 3" key="1">
    <citation type="submission" date="2019-01" db="EMBL/GenBank/DDBJ databases">
        <title>Novel species of Nocardioides.</title>
        <authorList>
            <person name="Liu Q."/>
            <person name="X Y.-H."/>
        </authorList>
    </citation>
    <scope>NUCLEOTIDE SEQUENCE [LARGE SCALE GENOMIC DNA]</scope>
    <source>
        <strain evidence="2 3">HLT2-9</strain>
    </source>
</reference>
<evidence type="ECO:0000313" key="3">
    <source>
        <dbReference type="Proteomes" id="UP000291101"/>
    </source>
</evidence>
<dbReference type="InterPro" id="IPR006311">
    <property type="entry name" value="TAT_signal"/>
</dbReference>
<name>A0A4Q2SNN6_9ACTN</name>
<keyword evidence="1" id="KW-0732">Signal</keyword>
<organism evidence="2 3">
    <name type="scientific">Nocardioides zhouii</name>
    <dbReference type="NCBI Taxonomy" id="1168729"/>
    <lineage>
        <taxon>Bacteria</taxon>
        <taxon>Bacillati</taxon>
        <taxon>Actinomycetota</taxon>
        <taxon>Actinomycetes</taxon>
        <taxon>Propionibacteriales</taxon>
        <taxon>Nocardioidaceae</taxon>
        <taxon>Nocardioides</taxon>
    </lineage>
</organism>
<dbReference type="RefSeq" id="WP_129427613.1">
    <property type="nucleotide sequence ID" value="NZ_SDWV01000015.1"/>
</dbReference>